<gene>
    <name evidence="1" type="ORF">DEAC_c35640</name>
</gene>
<dbReference type="AlphaFoldDB" id="A0A0J1FMQ6"/>
<reference evidence="1 2" key="1">
    <citation type="submission" date="2015-06" db="EMBL/GenBank/DDBJ databases">
        <title>Draft genome of the moderately acidophilic sulfate reducer Candidatus Desulfosporosinus acididurans strain M1.</title>
        <authorList>
            <person name="Poehlein A."/>
            <person name="Petzsch P."/>
            <person name="Johnson B.D."/>
            <person name="Schloemann M."/>
            <person name="Daniel R."/>
            <person name="Muehling M."/>
        </authorList>
    </citation>
    <scope>NUCLEOTIDE SEQUENCE [LARGE SCALE GENOMIC DNA]</scope>
    <source>
        <strain evidence="1 2">M1</strain>
    </source>
</reference>
<comment type="caution">
    <text evidence="1">The sequence shown here is derived from an EMBL/GenBank/DDBJ whole genome shotgun (WGS) entry which is preliminary data.</text>
</comment>
<keyword evidence="2" id="KW-1185">Reference proteome</keyword>
<dbReference type="STRING" id="476652.DEAC_c35640"/>
<evidence type="ECO:0000313" key="2">
    <source>
        <dbReference type="Proteomes" id="UP000036356"/>
    </source>
</evidence>
<proteinExistence type="predicted"/>
<dbReference type="EMBL" id="LDZY01000013">
    <property type="protein sequence ID" value="KLU64617.1"/>
    <property type="molecule type" value="Genomic_DNA"/>
</dbReference>
<name>A0A0J1FMQ6_9FIRM</name>
<organism evidence="1 2">
    <name type="scientific">Desulfosporosinus acididurans</name>
    <dbReference type="NCBI Taxonomy" id="476652"/>
    <lineage>
        <taxon>Bacteria</taxon>
        <taxon>Bacillati</taxon>
        <taxon>Bacillota</taxon>
        <taxon>Clostridia</taxon>
        <taxon>Eubacteriales</taxon>
        <taxon>Desulfitobacteriaceae</taxon>
        <taxon>Desulfosporosinus</taxon>
    </lineage>
</organism>
<dbReference type="Proteomes" id="UP000036356">
    <property type="component" value="Unassembled WGS sequence"/>
</dbReference>
<sequence>MINYLASSLPNQQTTASILGLRSKNAKKALLTNYRCVDNAFFRLQNFFLFT</sequence>
<evidence type="ECO:0000313" key="1">
    <source>
        <dbReference type="EMBL" id="KLU64617.1"/>
    </source>
</evidence>
<accession>A0A0J1FMQ6</accession>
<protein>
    <submittedName>
        <fullName evidence="1">Uncharacterized protein</fullName>
    </submittedName>
</protein>
<dbReference type="PATRIC" id="fig|476652.3.peg.3758"/>